<geneLocation type="plasmid" evidence="2">
    <name>1</name>
</geneLocation>
<dbReference type="PATRIC" id="fig|999552.6.peg.4243"/>
<sequence>MSDAAPRIRGGGAEFAKVFGCHLVARQVKQVCNGVRKAASALHPVVRACFAFHLWPMAGIGPGGGSLEGAVIAARISAGAGQGGALFAPVPVSGAGGCAV</sequence>
<proteinExistence type="predicted"/>
<dbReference type="HOGENOM" id="CLU_2302380_0_0_5"/>
<evidence type="ECO:0000313" key="2">
    <source>
        <dbReference type="Proteomes" id="UP000018780"/>
    </source>
</evidence>
<dbReference type="AlphaFoldDB" id="V9W044"/>
<accession>V9W044</accession>
<dbReference type="Proteomes" id="UP000018780">
    <property type="component" value="Plasmid unnamed"/>
</dbReference>
<keyword evidence="1" id="KW-0614">Plasmid</keyword>
<dbReference type="EMBL" id="CP006774">
    <property type="protein sequence ID" value="AHD03399.1"/>
    <property type="molecule type" value="Genomic_DNA"/>
</dbReference>
<gene>
    <name evidence="1" type="ORF">METH_21480</name>
</gene>
<dbReference type="KEGG" id="lmd:METH_21480"/>
<keyword evidence="2" id="KW-1185">Reference proteome</keyword>
<name>V9W044_9RHOB</name>
<reference evidence="1 2" key="1">
    <citation type="submission" date="2013-09" db="EMBL/GenBank/DDBJ databases">
        <authorList>
            <consortium name="DOE Joint Genome Institute"/>
            <person name="Klenk H.-P."/>
            <person name="Huntemann M."/>
            <person name="Han J."/>
            <person name="Chen A."/>
            <person name="Kyrpides N."/>
            <person name="Mavromatis K."/>
            <person name="Markowitz V."/>
            <person name="Palaniappan K."/>
            <person name="Ivanova N."/>
            <person name="Schaumberg A."/>
            <person name="Pati A."/>
            <person name="Liolios K."/>
            <person name="Nordberg H.P."/>
            <person name="Cantor M.N."/>
            <person name="Hua S.X."/>
            <person name="Woyke T."/>
        </authorList>
    </citation>
    <scope>NUCLEOTIDE SEQUENCE [LARGE SCALE GENOMIC DNA]</scope>
    <source>
        <strain evidence="1 2">DSM 14336</strain>
        <plasmid evidence="2">1</plasmid>
    </source>
</reference>
<protein>
    <submittedName>
        <fullName evidence="1">Uncharacterized protein</fullName>
    </submittedName>
</protein>
<organism evidence="1 2">
    <name type="scientific">Leisingera methylohalidivorans DSM 14336</name>
    <dbReference type="NCBI Taxonomy" id="999552"/>
    <lineage>
        <taxon>Bacteria</taxon>
        <taxon>Pseudomonadati</taxon>
        <taxon>Pseudomonadota</taxon>
        <taxon>Alphaproteobacteria</taxon>
        <taxon>Rhodobacterales</taxon>
        <taxon>Roseobacteraceae</taxon>
        <taxon>Leisingera</taxon>
    </lineage>
</organism>
<evidence type="ECO:0000313" key="1">
    <source>
        <dbReference type="EMBL" id="AHD03399.1"/>
    </source>
</evidence>